<reference evidence="1 2" key="1">
    <citation type="submission" date="2016-06" db="EMBL/GenBank/DDBJ databases">
        <title>Living apart together: crosstalk between the core and supernumerary genomes in a fungal plant pathogen.</title>
        <authorList>
            <person name="Vanheule A."/>
            <person name="Audenaert K."/>
            <person name="Warris S."/>
            <person name="Van De Geest H."/>
            <person name="Schijlen E."/>
            <person name="Hofte M."/>
            <person name="De Saeger S."/>
            <person name="Haesaert G."/>
            <person name="Waalwijk C."/>
            <person name="Van Der Lee T."/>
        </authorList>
    </citation>
    <scope>NUCLEOTIDE SEQUENCE [LARGE SCALE GENOMIC DNA]</scope>
    <source>
        <strain evidence="1 2">2516</strain>
    </source>
</reference>
<organism evidence="1 2">
    <name type="scientific">Fusarium poae</name>
    <dbReference type="NCBI Taxonomy" id="36050"/>
    <lineage>
        <taxon>Eukaryota</taxon>
        <taxon>Fungi</taxon>
        <taxon>Dikarya</taxon>
        <taxon>Ascomycota</taxon>
        <taxon>Pezizomycotina</taxon>
        <taxon>Sordariomycetes</taxon>
        <taxon>Hypocreomycetidae</taxon>
        <taxon>Hypocreales</taxon>
        <taxon>Nectriaceae</taxon>
        <taxon>Fusarium</taxon>
    </lineage>
</organism>
<dbReference type="AlphaFoldDB" id="A0A1B8AAZ4"/>
<protein>
    <submittedName>
        <fullName evidence="1">Uncharacterized protein</fullName>
    </submittedName>
</protein>
<dbReference type="EMBL" id="LYXU01000004">
    <property type="protein sequence ID" value="OBS17647.1"/>
    <property type="molecule type" value="Genomic_DNA"/>
</dbReference>
<gene>
    <name evidence="1" type="ORF">FPOA_09382</name>
</gene>
<name>A0A1B8AAZ4_FUSPO</name>
<keyword evidence="2" id="KW-1185">Reference proteome</keyword>
<accession>A0A1B8AAZ4</accession>
<evidence type="ECO:0000313" key="2">
    <source>
        <dbReference type="Proteomes" id="UP000091967"/>
    </source>
</evidence>
<evidence type="ECO:0000313" key="1">
    <source>
        <dbReference type="EMBL" id="OBS17647.1"/>
    </source>
</evidence>
<comment type="caution">
    <text evidence="1">The sequence shown here is derived from an EMBL/GenBank/DDBJ whole genome shotgun (WGS) entry which is preliminary data.</text>
</comment>
<dbReference type="OMA" id="WDIPARE"/>
<proteinExistence type="predicted"/>
<sequence>MDPKLNLTTLPSEIRQQIFREYFKVDKGYVYDVAHDKLTVADDAHTPIDLSLRYTCRSIAADTKNIPLAVNNIHFVTSFREDWRSLAGCYNVAATLYYVVEKDFVLHLAKHITPEMHSQLQSKFPTFGDNLMSLATSHLAYIERNLELGARRGREDDLDRLHPTQCISYKSFIRNNILETFHDPPYCPYSCFVSMHESRTSFVSDREECPLKETSKDIRAAVSYCLRLIAQNNPEEFAKQVQRVFPHWEGKYSGQDFLNLRFNCWDIPAREDVARMLEMLGIGNYVWNFPDLWYYKPLSLYDEDYEGHTSHPPDINFDPLKLGNRFDIRFREKVGFSATATAIRFLGRLTLQQRTQIRRVTLQEDTDSVNVPSLHAQGLVPFFKENTQLQVERRVSVLGCMSGNPSALSNMLSEDVDDDTRQIWAPDFSCAVSYWLLDALDILKSGVPTKSFTLVLEAGQYGGSCTELFQRYVHRYIAKSKAYPACLDKGYFQSFSPEEVHKQSSKFEIDDRFEGAVQHLVNQTSILRCDFDLGTPEDFETLVKETAGLDDDAAYDKWFFEEISGLDDIPKDVYDAMTVPRLEFETWDDYLKANGPSSGSPDKKGT</sequence>
<dbReference type="Proteomes" id="UP000091967">
    <property type="component" value="Unassembled WGS sequence"/>
</dbReference>